<name>A0A9P3GMC3_9APHY</name>
<dbReference type="EMBL" id="BPQB01000071">
    <property type="protein sequence ID" value="GJE97396.1"/>
    <property type="molecule type" value="Genomic_DNA"/>
</dbReference>
<keyword evidence="2" id="KW-1185">Reference proteome</keyword>
<evidence type="ECO:0000313" key="2">
    <source>
        <dbReference type="Proteomes" id="UP000703269"/>
    </source>
</evidence>
<proteinExistence type="predicted"/>
<dbReference type="AlphaFoldDB" id="A0A9P3GMC3"/>
<comment type="caution">
    <text evidence="1">The sequence shown here is derived from an EMBL/GenBank/DDBJ whole genome shotgun (WGS) entry which is preliminary data.</text>
</comment>
<protein>
    <submittedName>
        <fullName evidence="1">Uncharacterized protein</fullName>
    </submittedName>
</protein>
<dbReference type="Proteomes" id="UP000703269">
    <property type="component" value="Unassembled WGS sequence"/>
</dbReference>
<gene>
    <name evidence="1" type="ORF">PsYK624_136130</name>
</gene>
<organism evidence="1 2">
    <name type="scientific">Phanerochaete sordida</name>
    <dbReference type="NCBI Taxonomy" id="48140"/>
    <lineage>
        <taxon>Eukaryota</taxon>
        <taxon>Fungi</taxon>
        <taxon>Dikarya</taxon>
        <taxon>Basidiomycota</taxon>
        <taxon>Agaricomycotina</taxon>
        <taxon>Agaricomycetes</taxon>
        <taxon>Polyporales</taxon>
        <taxon>Phanerochaetaceae</taxon>
        <taxon>Phanerochaete</taxon>
    </lineage>
</organism>
<accession>A0A9P3GMC3</accession>
<reference evidence="1 2" key="1">
    <citation type="submission" date="2021-08" db="EMBL/GenBank/DDBJ databases">
        <title>Draft Genome Sequence of Phanerochaete sordida strain YK-624.</title>
        <authorList>
            <person name="Mori T."/>
            <person name="Dohra H."/>
            <person name="Suzuki T."/>
            <person name="Kawagishi H."/>
            <person name="Hirai H."/>
        </authorList>
    </citation>
    <scope>NUCLEOTIDE SEQUENCE [LARGE SCALE GENOMIC DNA]</scope>
    <source>
        <strain evidence="1 2">YK-624</strain>
    </source>
</reference>
<evidence type="ECO:0000313" key="1">
    <source>
        <dbReference type="EMBL" id="GJE97396.1"/>
    </source>
</evidence>
<sequence length="90" mass="9246">MSCLNSGSVETLHEKLGVLSADGGALGLEVLAQAVDDRALVFYHGVTGSIVGSKTGKPSPHPCRGHRWRLAGYSSGLGSAREAGTELGLK</sequence>